<keyword evidence="2" id="KW-1185">Reference proteome</keyword>
<sequence length="268" mass="30477">MLSPAASLLLSSYDAGEFCTITCLCLPLGGRHSGPGGTVGFAVEYPSDPAAASEIMRYLDMTFDAVQGASIDANLEEDLNSYLNLEFSNTHFVCFPGLSKNRYTATTLYQIQAHLLVLVHFVNLHMHKFHSDAKERKVQDKFTAITSQKWKPRWPKTLQQTTNEPVKYLQCRCYRNSGQDDPLSPEHHANEDEQASDHLCVEKYHEELRLGAFTFDNPAFIFRTSSKLETIHDINCLLRPTSEPPLQYVPVKLTFVELLHQKKYFMVQ</sequence>
<dbReference type="EMBL" id="ML119713">
    <property type="protein sequence ID" value="RPA78256.1"/>
    <property type="molecule type" value="Genomic_DNA"/>
</dbReference>
<dbReference type="Proteomes" id="UP000275078">
    <property type="component" value="Unassembled WGS sequence"/>
</dbReference>
<proteinExistence type="predicted"/>
<name>A0A3N4HYS5_ASCIM</name>
<reference evidence="1 2" key="1">
    <citation type="journal article" date="2018" name="Nat. Ecol. Evol.">
        <title>Pezizomycetes genomes reveal the molecular basis of ectomycorrhizal truffle lifestyle.</title>
        <authorList>
            <person name="Murat C."/>
            <person name="Payen T."/>
            <person name="Noel B."/>
            <person name="Kuo A."/>
            <person name="Morin E."/>
            <person name="Chen J."/>
            <person name="Kohler A."/>
            <person name="Krizsan K."/>
            <person name="Balestrini R."/>
            <person name="Da Silva C."/>
            <person name="Montanini B."/>
            <person name="Hainaut M."/>
            <person name="Levati E."/>
            <person name="Barry K.W."/>
            <person name="Belfiori B."/>
            <person name="Cichocki N."/>
            <person name="Clum A."/>
            <person name="Dockter R.B."/>
            <person name="Fauchery L."/>
            <person name="Guy J."/>
            <person name="Iotti M."/>
            <person name="Le Tacon F."/>
            <person name="Lindquist E.A."/>
            <person name="Lipzen A."/>
            <person name="Malagnac F."/>
            <person name="Mello A."/>
            <person name="Molinier V."/>
            <person name="Miyauchi S."/>
            <person name="Poulain J."/>
            <person name="Riccioni C."/>
            <person name="Rubini A."/>
            <person name="Sitrit Y."/>
            <person name="Splivallo R."/>
            <person name="Traeger S."/>
            <person name="Wang M."/>
            <person name="Zifcakova L."/>
            <person name="Wipf D."/>
            <person name="Zambonelli A."/>
            <person name="Paolocci F."/>
            <person name="Nowrousian M."/>
            <person name="Ottonello S."/>
            <person name="Baldrian P."/>
            <person name="Spatafora J.W."/>
            <person name="Henrissat B."/>
            <person name="Nagy L.G."/>
            <person name="Aury J.M."/>
            <person name="Wincker P."/>
            <person name="Grigoriev I.V."/>
            <person name="Bonfante P."/>
            <person name="Martin F.M."/>
        </authorList>
    </citation>
    <scope>NUCLEOTIDE SEQUENCE [LARGE SCALE GENOMIC DNA]</scope>
    <source>
        <strain evidence="1 2">RN42</strain>
    </source>
</reference>
<dbReference type="AlphaFoldDB" id="A0A3N4HYS5"/>
<gene>
    <name evidence="1" type="ORF">BJ508DRAFT_309370</name>
</gene>
<evidence type="ECO:0000313" key="2">
    <source>
        <dbReference type="Proteomes" id="UP000275078"/>
    </source>
</evidence>
<protein>
    <submittedName>
        <fullName evidence="1">Uncharacterized protein</fullName>
    </submittedName>
</protein>
<evidence type="ECO:0000313" key="1">
    <source>
        <dbReference type="EMBL" id="RPA78256.1"/>
    </source>
</evidence>
<accession>A0A3N4HYS5</accession>
<organism evidence="1 2">
    <name type="scientific">Ascobolus immersus RN42</name>
    <dbReference type="NCBI Taxonomy" id="1160509"/>
    <lineage>
        <taxon>Eukaryota</taxon>
        <taxon>Fungi</taxon>
        <taxon>Dikarya</taxon>
        <taxon>Ascomycota</taxon>
        <taxon>Pezizomycotina</taxon>
        <taxon>Pezizomycetes</taxon>
        <taxon>Pezizales</taxon>
        <taxon>Ascobolaceae</taxon>
        <taxon>Ascobolus</taxon>
    </lineage>
</organism>